<sequence>MAARSPTGRLSCQEIAIGIWLGDQRQQQVPVAAETQRRIMRLRMSLFTRWSFDVMQRLSARRSSFDVSNIEGLTRSVNEMAIHICRGRVRALLCAQAATAEIISQ</sequence>
<keyword evidence="2" id="KW-1185">Reference proteome</keyword>
<accession>A0ABR7U5U0</accession>
<reference evidence="1 2" key="1">
    <citation type="journal article" date="2020" name="Arch. Microbiol.">
        <title>Bradyrhizobium campsiandrae sp. nov., a nitrogen-fixing bacterial strain isolated from a native leguminous tree from the Amazon adapted to flooded conditions.</title>
        <authorList>
            <person name="Cabral Michel D."/>
            <person name="Martins da Costa E."/>
            <person name="Azarias Guimaraes A."/>
            <person name="Soares de Carvalho T."/>
            <person name="Santos de Castro Caputo P."/>
            <person name="Willems A."/>
            <person name="de Souza Moreira F.M."/>
        </authorList>
    </citation>
    <scope>NUCLEOTIDE SEQUENCE [LARGE SCALE GENOMIC DNA]</scope>
    <source>
        <strain evidence="2">INPA 384B</strain>
    </source>
</reference>
<name>A0ABR7U5U0_9BRAD</name>
<organism evidence="1 2">
    <name type="scientific">Bradyrhizobium campsiandrae</name>
    <dbReference type="NCBI Taxonomy" id="1729892"/>
    <lineage>
        <taxon>Bacteria</taxon>
        <taxon>Pseudomonadati</taxon>
        <taxon>Pseudomonadota</taxon>
        <taxon>Alphaproteobacteria</taxon>
        <taxon>Hyphomicrobiales</taxon>
        <taxon>Nitrobacteraceae</taxon>
        <taxon>Bradyrhizobium</taxon>
    </lineage>
</organism>
<dbReference type="RefSeq" id="WP_188102482.1">
    <property type="nucleotide sequence ID" value="NZ_JAANIH010000027.1"/>
</dbReference>
<evidence type="ECO:0000313" key="2">
    <source>
        <dbReference type="Proteomes" id="UP000639516"/>
    </source>
</evidence>
<dbReference type="EMBL" id="JAATTO010000014">
    <property type="protein sequence ID" value="MBC9978906.1"/>
    <property type="molecule type" value="Genomic_DNA"/>
</dbReference>
<evidence type="ECO:0000313" key="1">
    <source>
        <dbReference type="EMBL" id="MBC9978906.1"/>
    </source>
</evidence>
<gene>
    <name evidence="1" type="ORF">HA482_11865</name>
</gene>
<dbReference type="Proteomes" id="UP000639516">
    <property type="component" value="Unassembled WGS sequence"/>
</dbReference>
<protein>
    <submittedName>
        <fullName evidence="1">Uncharacterized protein</fullName>
    </submittedName>
</protein>
<comment type="caution">
    <text evidence="1">The sequence shown here is derived from an EMBL/GenBank/DDBJ whole genome shotgun (WGS) entry which is preliminary data.</text>
</comment>
<proteinExistence type="predicted"/>